<dbReference type="RefSeq" id="WP_237443248.1">
    <property type="nucleotide sequence ID" value="NZ_CAKLPX010000001.1"/>
</dbReference>
<dbReference type="SUPFAM" id="SSF53335">
    <property type="entry name" value="S-adenosyl-L-methionine-dependent methyltransferases"/>
    <property type="match status" value="1"/>
</dbReference>
<protein>
    <submittedName>
        <fullName evidence="4">Histidine N-alpha-methyltransferase</fullName>
        <ecNumber evidence="4">2.1.1.44</ecNumber>
    </submittedName>
</protein>
<evidence type="ECO:0000313" key="5">
    <source>
        <dbReference type="Proteomes" id="UP000838100"/>
    </source>
</evidence>
<dbReference type="PIRSF" id="PIRSF018005">
    <property type="entry name" value="UCP018005"/>
    <property type="match status" value="1"/>
</dbReference>
<dbReference type="EMBL" id="CAKLPX010000001">
    <property type="protein sequence ID" value="CAH0990566.1"/>
    <property type="molecule type" value="Genomic_DNA"/>
</dbReference>
<dbReference type="PANTHER" id="PTHR43397:SF1">
    <property type="entry name" value="ERGOTHIONEINE BIOSYNTHESIS PROTEIN 1"/>
    <property type="match status" value="1"/>
</dbReference>
<evidence type="ECO:0000256" key="1">
    <source>
        <dbReference type="ARBA" id="ARBA00022603"/>
    </source>
</evidence>
<sequence length="318" mass="35659">MQRISQKPCDQQIFSPLAEELYEGLSADKKIIDPKFFYNQRGSELFDQITQTEEYYPTRTEKKILADNAMEIAGYIGDDVVLIEPGAGNCDKVKALLPVVRPKAYVPQDISAAFLQQTTAELRQQFHWLNVEPVVGDFSAGMELSTPLPQGRRVVFYPGSTIGNFHPQAAALFLRQLHALVGHGGGLIIGVDLQKKSSLLNAAYNDQGGITSAFNLNILNHANELLNANFDTKNFSHLAFYNDEMQRIEMHLVSNCQQHIDCGGGRIYFNNGERIHTECSYKYTVESFIQLAAECGFIGVKSWLDDDRLFSLHYLLAD</sequence>
<dbReference type="Gene3D" id="3.40.50.150">
    <property type="entry name" value="Vaccinia Virus protein VP39"/>
    <property type="match status" value="1"/>
</dbReference>
<evidence type="ECO:0000259" key="3">
    <source>
        <dbReference type="Pfam" id="PF10017"/>
    </source>
</evidence>
<dbReference type="InterPro" id="IPR019257">
    <property type="entry name" value="MeTrfase_dom"/>
</dbReference>
<keyword evidence="1 4" id="KW-0489">Methyltransferase</keyword>
<dbReference type="GO" id="GO:0052706">
    <property type="term" value="F:L-histidine N(alpha)-methyltransferase activity"/>
    <property type="evidence" value="ECO:0007669"/>
    <property type="project" value="UniProtKB-EC"/>
</dbReference>
<evidence type="ECO:0000256" key="2">
    <source>
        <dbReference type="ARBA" id="ARBA00022679"/>
    </source>
</evidence>
<dbReference type="InterPro" id="IPR035094">
    <property type="entry name" value="EgtD"/>
</dbReference>
<dbReference type="InterPro" id="IPR017804">
    <property type="entry name" value="MeTrfase_EgtD-like"/>
</dbReference>
<gene>
    <name evidence="4" type="primary">egtD</name>
    <name evidence="4" type="ORF">SIN8267_00659</name>
</gene>
<name>A0ABM9ABI7_9GAMM</name>
<dbReference type="Pfam" id="PF10017">
    <property type="entry name" value="Methyltransf_33"/>
    <property type="match status" value="1"/>
</dbReference>
<keyword evidence="2 4" id="KW-0808">Transferase</keyword>
<keyword evidence="5" id="KW-1185">Reference proteome</keyword>
<reference evidence="4" key="1">
    <citation type="submission" date="2021-12" db="EMBL/GenBank/DDBJ databases">
        <authorList>
            <person name="Rodrigo-Torres L."/>
            <person name="Arahal R. D."/>
            <person name="Lucena T."/>
        </authorList>
    </citation>
    <scope>NUCLEOTIDE SEQUENCE</scope>
    <source>
        <strain evidence="4">CECT 8267</strain>
    </source>
</reference>
<dbReference type="NCBIfam" id="TIGR03438">
    <property type="entry name" value="egtD_ergothio"/>
    <property type="match status" value="1"/>
</dbReference>
<dbReference type="EC" id="2.1.1.44" evidence="4"/>
<feature type="domain" description="Histidine-specific methyltransferase SAM-dependent" evidence="3">
    <location>
        <begin position="18"/>
        <end position="315"/>
    </location>
</feature>
<comment type="caution">
    <text evidence="4">The sequence shown here is derived from an EMBL/GenBank/DDBJ whole genome shotgun (WGS) entry which is preliminary data.</text>
</comment>
<dbReference type="InterPro" id="IPR029063">
    <property type="entry name" value="SAM-dependent_MTases_sf"/>
</dbReference>
<dbReference type="InterPro" id="IPR051128">
    <property type="entry name" value="EgtD_Methyltrsf_superfamily"/>
</dbReference>
<dbReference type="Proteomes" id="UP000838100">
    <property type="component" value="Unassembled WGS sequence"/>
</dbReference>
<organism evidence="4 5">
    <name type="scientific">Sinobacterium norvegicum</name>
    <dbReference type="NCBI Taxonomy" id="1641715"/>
    <lineage>
        <taxon>Bacteria</taxon>
        <taxon>Pseudomonadati</taxon>
        <taxon>Pseudomonadota</taxon>
        <taxon>Gammaproteobacteria</taxon>
        <taxon>Cellvibrionales</taxon>
        <taxon>Spongiibacteraceae</taxon>
        <taxon>Sinobacterium</taxon>
    </lineage>
</organism>
<accession>A0ABM9ABI7</accession>
<dbReference type="GO" id="GO:0032259">
    <property type="term" value="P:methylation"/>
    <property type="evidence" value="ECO:0007669"/>
    <property type="project" value="UniProtKB-KW"/>
</dbReference>
<dbReference type="PANTHER" id="PTHR43397">
    <property type="entry name" value="ERGOTHIONEINE BIOSYNTHESIS PROTEIN 1"/>
    <property type="match status" value="1"/>
</dbReference>
<evidence type="ECO:0000313" key="4">
    <source>
        <dbReference type="EMBL" id="CAH0990566.1"/>
    </source>
</evidence>
<proteinExistence type="predicted"/>